<evidence type="ECO:0000313" key="1">
    <source>
        <dbReference type="EMBL" id="GFH25177.1"/>
    </source>
</evidence>
<evidence type="ECO:0000313" key="2">
    <source>
        <dbReference type="Proteomes" id="UP000485058"/>
    </source>
</evidence>
<comment type="caution">
    <text evidence="1">The sequence shown here is derived from an EMBL/GenBank/DDBJ whole genome shotgun (WGS) entry which is preliminary data.</text>
</comment>
<name>A0A699ZQT6_HAELA</name>
<organism evidence="1 2">
    <name type="scientific">Haematococcus lacustris</name>
    <name type="common">Green alga</name>
    <name type="synonym">Haematococcus pluvialis</name>
    <dbReference type="NCBI Taxonomy" id="44745"/>
    <lineage>
        <taxon>Eukaryota</taxon>
        <taxon>Viridiplantae</taxon>
        <taxon>Chlorophyta</taxon>
        <taxon>core chlorophytes</taxon>
        <taxon>Chlorophyceae</taxon>
        <taxon>CS clade</taxon>
        <taxon>Chlamydomonadales</taxon>
        <taxon>Haematococcaceae</taxon>
        <taxon>Haematococcus</taxon>
    </lineage>
</organism>
<dbReference type="Proteomes" id="UP000485058">
    <property type="component" value="Unassembled WGS sequence"/>
</dbReference>
<keyword evidence="2" id="KW-1185">Reference proteome</keyword>
<accession>A0A699ZQT6</accession>
<sequence>MSSKRYKDLEKQIDQRVAANKVLAQHRRQDTLATDTRLK</sequence>
<feature type="non-terminal residue" evidence="1">
    <location>
        <position position="1"/>
    </location>
</feature>
<gene>
    <name evidence="1" type="ORF">HaLaN_23102</name>
</gene>
<dbReference type="EMBL" id="BLLF01002742">
    <property type="protein sequence ID" value="GFH25177.1"/>
    <property type="molecule type" value="Genomic_DNA"/>
</dbReference>
<protein>
    <submittedName>
        <fullName evidence="1">Uncharacterized protein</fullName>
    </submittedName>
</protein>
<reference evidence="1 2" key="1">
    <citation type="submission" date="2020-02" db="EMBL/GenBank/DDBJ databases">
        <title>Draft genome sequence of Haematococcus lacustris strain NIES-144.</title>
        <authorList>
            <person name="Morimoto D."/>
            <person name="Nakagawa S."/>
            <person name="Yoshida T."/>
            <person name="Sawayama S."/>
        </authorList>
    </citation>
    <scope>NUCLEOTIDE SEQUENCE [LARGE SCALE GENOMIC DNA]</scope>
    <source>
        <strain evidence="1 2">NIES-144</strain>
    </source>
</reference>
<proteinExistence type="predicted"/>
<feature type="non-terminal residue" evidence="1">
    <location>
        <position position="39"/>
    </location>
</feature>
<dbReference type="AlphaFoldDB" id="A0A699ZQT6"/>